<keyword evidence="4" id="KW-1185">Reference proteome</keyword>
<evidence type="ECO:0000313" key="4">
    <source>
        <dbReference type="Proteomes" id="UP000436088"/>
    </source>
</evidence>
<keyword evidence="1" id="KW-0175">Coiled coil</keyword>
<evidence type="ECO:0000313" key="3">
    <source>
        <dbReference type="EMBL" id="KAE8677571.1"/>
    </source>
</evidence>
<reference evidence="3" key="1">
    <citation type="submission" date="2019-09" db="EMBL/GenBank/DDBJ databases">
        <title>Draft genome information of white flower Hibiscus syriacus.</title>
        <authorList>
            <person name="Kim Y.-M."/>
        </authorList>
    </citation>
    <scope>NUCLEOTIDE SEQUENCE [LARGE SCALE GENOMIC DNA]</scope>
    <source>
        <strain evidence="3">YM2019G1</strain>
    </source>
</reference>
<comment type="caution">
    <text evidence="3">The sequence shown here is derived from an EMBL/GenBank/DDBJ whole genome shotgun (WGS) entry which is preliminary data.</text>
</comment>
<feature type="region of interest" description="Disordered" evidence="2">
    <location>
        <begin position="139"/>
        <end position="159"/>
    </location>
</feature>
<dbReference type="Proteomes" id="UP000436088">
    <property type="component" value="Unassembled WGS sequence"/>
</dbReference>
<dbReference type="AlphaFoldDB" id="A0A6A2XMF8"/>
<dbReference type="EMBL" id="VEPZ02001358">
    <property type="protein sequence ID" value="KAE8677571.1"/>
    <property type="molecule type" value="Genomic_DNA"/>
</dbReference>
<organism evidence="3 4">
    <name type="scientific">Hibiscus syriacus</name>
    <name type="common">Rose of Sharon</name>
    <dbReference type="NCBI Taxonomy" id="106335"/>
    <lineage>
        <taxon>Eukaryota</taxon>
        <taxon>Viridiplantae</taxon>
        <taxon>Streptophyta</taxon>
        <taxon>Embryophyta</taxon>
        <taxon>Tracheophyta</taxon>
        <taxon>Spermatophyta</taxon>
        <taxon>Magnoliopsida</taxon>
        <taxon>eudicotyledons</taxon>
        <taxon>Gunneridae</taxon>
        <taxon>Pentapetalae</taxon>
        <taxon>rosids</taxon>
        <taxon>malvids</taxon>
        <taxon>Malvales</taxon>
        <taxon>Malvaceae</taxon>
        <taxon>Malvoideae</taxon>
        <taxon>Hibiscus</taxon>
    </lineage>
</organism>
<dbReference type="PANTHER" id="PTHR34285">
    <property type="entry name" value="OS08G0510800 PROTEIN"/>
    <property type="match status" value="1"/>
</dbReference>
<feature type="region of interest" description="Disordered" evidence="2">
    <location>
        <begin position="319"/>
        <end position="367"/>
    </location>
</feature>
<evidence type="ECO:0000256" key="2">
    <source>
        <dbReference type="SAM" id="MobiDB-lite"/>
    </source>
</evidence>
<accession>A0A6A2XMF8</accession>
<proteinExistence type="predicted"/>
<feature type="compositionally biased region" description="Basic and acidic residues" evidence="2">
    <location>
        <begin position="341"/>
        <end position="360"/>
    </location>
</feature>
<feature type="coiled-coil region" evidence="1">
    <location>
        <begin position="288"/>
        <end position="315"/>
    </location>
</feature>
<protein>
    <submittedName>
        <fullName evidence="3">Tobamovirus multiplication 2B protein isoform 1</fullName>
    </submittedName>
</protein>
<gene>
    <name evidence="3" type="ORF">F3Y22_tig00111506pilonHSYRG00217</name>
</gene>
<dbReference type="OrthoDB" id="693868at2759"/>
<evidence type="ECO:0000256" key="1">
    <source>
        <dbReference type="SAM" id="Coils"/>
    </source>
</evidence>
<sequence>MKLSFKLEDDKTPVLKARVPISIFSQPFVSILTTTTTDNGSHKSSQNTSFSLCTNFPSGPCLKLSYAPSTSPSSTFPFSLSLKSGLGLFGSPKDSPLVFSAQFSLSSVSPGTPIPAFSLHFKPQFGNFSFHMATSSKPSLESDSGSHHSISIQSASPSDSGFGTLNSASVWQDVKLEPRNGADDGLDTPKFGYGNEGFGMERSLVRTDDKKAGIFCGTAIRARTMFPVTKRAVVNLRWTVNLPSSLGSKLPNLTINKIGIEKPDEVNGERKKSVASNEDEFELLKGVYSWMRRDLEKLENENREMKQCIEDVRHEISASRESEGLGRRASTPWAKNSNDLEQWRSKRSSGEDNSGREAKKNVNKMSEVEIELQKAIKAAPT</sequence>
<dbReference type="PANTHER" id="PTHR34285:SF6">
    <property type="entry name" value="TRANSMEMBRANE PROTEIN"/>
    <property type="match status" value="1"/>
</dbReference>
<name>A0A6A2XMF8_HIBSY</name>